<evidence type="ECO:0000256" key="4">
    <source>
        <dbReference type="ARBA" id="ARBA00022692"/>
    </source>
</evidence>
<dbReference type="GO" id="GO:0016020">
    <property type="term" value="C:membrane"/>
    <property type="evidence" value="ECO:0007669"/>
    <property type="project" value="UniProtKB-SubCell"/>
</dbReference>
<dbReference type="InterPro" id="IPR036291">
    <property type="entry name" value="NAD(P)-bd_dom_sf"/>
</dbReference>
<dbReference type="PRINTS" id="PR00080">
    <property type="entry name" value="SDRFAMILY"/>
</dbReference>
<keyword evidence="12" id="KW-1185">Reference proteome</keyword>
<evidence type="ECO:0000256" key="5">
    <source>
        <dbReference type="ARBA" id="ARBA00022857"/>
    </source>
</evidence>
<reference evidence="11 12" key="1">
    <citation type="submission" date="2017-06" db="EMBL/GenBank/DDBJ databases">
        <title>Ant-infecting Ophiocordyceps genomes reveal a high diversity of potential behavioral manipulation genes and a possible major role for enterotoxins.</title>
        <authorList>
            <person name="De Bekker C."/>
            <person name="Evans H.C."/>
            <person name="Brachmann A."/>
            <person name="Hughes D.P."/>
        </authorList>
    </citation>
    <scope>NUCLEOTIDE SEQUENCE [LARGE SCALE GENOMIC DNA]</scope>
    <source>
        <strain evidence="11 12">Map16</strain>
    </source>
</reference>
<keyword evidence="5" id="KW-0521">NADP</keyword>
<evidence type="ECO:0000256" key="9">
    <source>
        <dbReference type="RuleBase" id="RU000363"/>
    </source>
</evidence>
<feature type="transmembrane region" description="Helical" evidence="10">
    <location>
        <begin position="350"/>
        <end position="372"/>
    </location>
</feature>
<evidence type="ECO:0000256" key="3">
    <source>
        <dbReference type="ARBA" id="ARBA00006757"/>
    </source>
</evidence>
<evidence type="ECO:0000256" key="8">
    <source>
        <dbReference type="ARBA" id="ARBA00023136"/>
    </source>
</evidence>
<evidence type="ECO:0000256" key="6">
    <source>
        <dbReference type="ARBA" id="ARBA00022989"/>
    </source>
</evidence>
<name>A0A2C5ZEU4_9HYPO</name>
<keyword evidence="7" id="KW-0560">Oxidoreductase</keyword>
<dbReference type="OrthoDB" id="5294024at2759"/>
<dbReference type="Gene3D" id="3.40.50.720">
    <property type="entry name" value="NAD(P)-binding Rossmann-like Domain"/>
    <property type="match status" value="1"/>
</dbReference>
<feature type="transmembrane region" description="Helical" evidence="10">
    <location>
        <begin position="304"/>
        <end position="324"/>
    </location>
</feature>
<dbReference type="InterPro" id="IPR020904">
    <property type="entry name" value="Sc_DH/Rdtase_CS"/>
</dbReference>
<gene>
    <name evidence="11" type="ORF">CDD80_1465</name>
</gene>
<organism evidence="11 12">
    <name type="scientific">Ophiocordyceps camponoti-rufipedis</name>
    <dbReference type="NCBI Taxonomy" id="2004952"/>
    <lineage>
        <taxon>Eukaryota</taxon>
        <taxon>Fungi</taxon>
        <taxon>Dikarya</taxon>
        <taxon>Ascomycota</taxon>
        <taxon>Pezizomycotina</taxon>
        <taxon>Sordariomycetes</taxon>
        <taxon>Hypocreomycetidae</taxon>
        <taxon>Hypocreales</taxon>
        <taxon>Ophiocordycipitaceae</taxon>
        <taxon>Ophiocordyceps</taxon>
    </lineage>
</organism>
<comment type="subcellular location">
    <subcellularLocation>
        <location evidence="1">Membrane</location>
        <topology evidence="1">Multi-pass membrane protein</topology>
    </subcellularLocation>
</comment>
<proteinExistence type="inferred from homology"/>
<dbReference type="InterPro" id="IPR002347">
    <property type="entry name" value="SDR_fam"/>
</dbReference>
<comment type="caution">
    <text evidence="11">The sequence shown here is derived from an EMBL/GenBank/DDBJ whole genome shotgun (WGS) entry which is preliminary data.</text>
</comment>
<evidence type="ECO:0000256" key="2">
    <source>
        <dbReference type="ARBA" id="ARBA00006484"/>
    </source>
</evidence>
<evidence type="ECO:0000313" key="11">
    <source>
        <dbReference type="EMBL" id="PHH80455.1"/>
    </source>
</evidence>
<dbReference type="SUPFAM" id="SSF51735">
    <property type="entry name" value="NAD(P)-binding Rossmann-fold domains"/>
    <property type="match status" value="1"/>
</dbReference>
<feature type="transmembrane region" description="Helical" evidence="10">
    <location>
        <begin position="237"/>
        <end position="261"/>
    </location>
</feature>
<dbReference type="Proteomes" id="UP000226431">
    <property type="component" value="Unassembled WGS sequence"/>
</dbReference>
<accession>A0A2C5ZEU4</accession>
<feature type="transmembrane region" description="Helical" evidence="10">
    <location>
        <begin position="267"/>
        <end position="284"/>
    </location>
</feature>
<keyword evidence="4 10" id="KW-0812">Transmembrane</keyword>
<dbReference type="AlphaFoldDB" id="A0A2C5ZEU4"/>
<dbReference type="Pfam" id="PF25129">
    <property type="entry name" value="Pyr4-TMTC"/>
    <property type="match status" value="2"/>
</dbReference>
<evidence type="ECO:0000256" key="7">
    <source>
        <dbReference type="ARBA" id="ARBA00023002"/>
    </source>
</evidence>
<dbReference type="PROSITE" id="PS00061">
    <property type="entry name" value="ADH_SHORT"/>
    <property type="match status" value="1"/>
</dbReference>
<comment type="similarity">
    <text evidence="3">Belongs to the paxB family.</text>
</comment>
<dbReference type="CDD" id="cd05233">
    <property type="entry name" value="SDR_c"/>
    <property type="match status" value="1"/>
</dbReference>
<dbReference type="GO" id="GO:0016829">
    <property type="term" value="F:lyase activity"/>
    <property type="evidence" value="ECO:0007669"/>
    <property type="project" value="InterPro"/>
</dbReference>
<comment type="similarity">
    <text evidence="2 9">Belongs to the short-chain dehydrogenases/reductases (SDR) family.</text>
</comment>
<dbReference type="PRINTS" id="PR00081">
    <property type="entry name" value="GDHRDH"/>
</dbReference>
<evidence type="ECO:0000313" key="12">
    <source>
        <dbReference type="Proteomes" id="UP000226431"/>
    </source>
</evidence>
<dbReference type="STRING" id="2004952.A0A2C5ZEU4"/>
<dbReference type="InterPro" id="IPR039020">
    <property type="entry name" value="PaxB-like"/>
</dbReference>
<protein>
    <submittedName>
        <fullName evidence="11">Uncharacterized protein</fullName>
    </submittedName>
</protein>
<dbReference type="PANTHER" id="PTHR24321:SF8">
    <property type="entry name" value="ESTRADIOL 17-BETA-DEHYDROGENASE 8-RELATED"/>
    <property type="match status" value="1"/>
</dbReference>
<dbReference type="GO" id="GO:0016491">
    <property type="term" value="F:oxidoreductase activity"/>
    <property type="evidence" value="ECO:0007669"/>
    <property type="project" value="UniProtKB-KW"/>
</dbReference>
<keyword evidence="6 10" id="KW-1133">Transmembrane helix</keyword>
<dbReference type="Pfam" id="PF00106">
    <property type="entry name" value="adh_short"/>
    <property type="match status" value="1"/>
</dbReference>
<dbReference type="EMBL" id="NJES01000016">
    <property type="protein sequence ID" value="PHH80455.1"/>
    <property type="molecule type" value="Genomic_DNA"/>
</dbReference>
<evidence type="ECO:0000256" key="10">
    <source>
        <dbReference type="SAM" id="Phobius"/>
    </source>
</evidence>
<keyword evidence="8 10" id="KW-0472">Membrane</keyword>
<sequence>MSAAAGKTCLVTGGAGGLGKAIAKAFLSAGAQVIVCDINQERVSQATAELAPTGRFRAVTADVTDREAMHRLFGDFARLDILVNNAAIMDRFEPVADLDLDLWEKVLAVNLTAPLLLSKLAVRDMLSRSEPDGCIINVASAAAKAGWLAGTAYTTTKHGLIGLTKSTASFYGDKGIRCNALMLGPMADTNIADAFLADSHSQGPVAWIADTCKLLMGLGWTINYIGMISKSLRQKTYAMSLMALCCNFAWEATYALIYPFGTRLEKWVHYSGLLLNCGVMYTAVRHAPAEWAHAPLVKRNLRLIFVVCVAGWMSAHLALAAQLGPRLAQAWNVLRYRYWRKDHEWMASPLYLWFVCTFLILDGSYGLCLWLVRRFESEQRAAKASSVKSN</sequence>
<dbReference type="PANTHER" id="PTHR24321">
    <property type="entry name" value="DEHYDROGENASES, SHORT CHAIN"/>
    <property type="match status" value="1"/>
</dbReference>
<evidence type="ECO:0000256" key="1">
    <source>
        <dbReference type="ARBA" id="ARBA00004141"/>
    </source>
</evidence>